<evidence type="ECO:0000256" key="1">
    <source>
        <dbReference type="ARBA" id="ARBA00001936"/>
    </source>
</evidence>
<dbReference type="InterPro" id="IPR015655">
    <property type="entry name" value="PP2C"/>
</dbReference>
<evidence type="ECO:0000313" key="14">
    <source>
        <dbReference type="EMBL" id="ONK73150.1"/>
    </source>
</evidence>
<evidence type="ECO:0000256" key="5">
    <source>
        <dbReference type="ARBA" id="ARBA00022723"/>
    </source>
</evidence>
<dbReference type="Proteomes" id="UP000243459">
    <property type="component" value="Chromosome 4"/>
</dbReference>
<evidence type="ECO:0000256" key="12">
    <source>
        <dbReference type="RuleBase" id="RU003465"/>
    </source>
</evidence>
<dbReference type="Gramene" id="ONK73150">
    <property type="protein sequence ID" value="ONK73150"/>
    <property type="gene ID" value="A4U43_C04F27790"/>
</dbReference>
<dbReference type="OMA" id="YGVITRH"/>
<dbReference type="SUPFAM" id="SSF81606">
    <property type="entry name" value="PP2C-like"/>
    <property type="match status" value="1"/>
</dbReference>
<dbReference type="PROSITE" id="PS01032">
    <property type="entry name" value="PPM_1"/>
    <property type="match status" value="1"/>
</dbReference>
<dbReference type="SMART" id="SM00332">
    <property type="entry name" value="PP2Cc"/>
    <property type="match status" value="1"/>
</dbReference>
<dbReference type="GO" id="GO:0004722">
    <property type="term" value="F:protein serine/threonine phosphatase activity"/>
    <property type="evidence" value="ECO:0007669"/>
    <property type="project" value="UniProtKB-EC"/>
</dbReference>
<sequence>MEMINVSGEEGVQRERRRPQRIQIPKPCFELLGFCEETEKRETSVDDEGFKVDGRSGYWLASRKGTRGHAMEDGYRILTNINGASRQAFFGVFDGHGGRAAMEFVREKLADNIVAARGRAAMEFVREKLADNIVAALADLQHEDDQSLEVAVKKGYLATDTEFLSQGVRSGACVATVLLKDGELVASNVGDCRVVVSKNGVADALTSDHRASREDERIRIENSGGYVSCQNGVWRVQDSLAISRAIGDESLKKWISSEPETSKIHLTPDYEFLIIASDGLWDKVCNQEAVDIVLRHKEYSIQSSCKALVDLASSRGSRDDITVMLVDFQSFL</sequence>
<keyword evidence="5" id="KW-0479">Metal-binding</keyword>
<keyword evidence="7" id="KW-0460">Magnesium</keyword>
<protein>
    <recommendedName>
        <fullName evidence="4">protein-serine/threonine phosphatase</fullName>
        <ecNumber evidence="4">3.1.3.16</ecNumber>
    </recommendedName>
</protein>
<feature type="domain" description="PPM-type phosphatase" evidence="13">
    <location>
        <begin position="57"/>
        <end position="328"/>
    </location>
</feature>
<organism evidence="14 15">
    <name type="scientific">Asparagus officinalis</name>
    <name type="common">Garden asparagus</name>
    <dbReference type="NCBI Taxonomy" id="4686"/>
    <lineage>
        <taxon>Eukaryota</taxon>
        <taxon>Viridiplantae</taxon>
        <taxon>Streptophyta</taxon>
        <taxon>Embryophyta</taxon>
        <taxon>Tracheophyta</taxon>
        <taxon>Spermatophyta</taxon>
        <taxon>Magnoliopsida</taxon>
        <taxon>Liliopsida</taxon>
        <taxon>Asparagales</taxon>
        <taxon>Asparagaceae</taxon>
        <taxon>Asparagoideae</taxon>
        <taxon>Asparagus</taxon>
    </lineage>
</organism>
<evidence type="ECO:0000256" key="8">
    <source>
        <dbReference type="ARBA" id="ARBA00022912"/>
    </source>
</evidence>
<comment type="catalytic activity">
    <reaction evidence="10">
        <text>O-phospho-L-seryl-[protein] + H2O = L-seryl-[protein] + phosphate</text>
        <dbReference type="Rhea" id="RHEA:20629"/>
        <dbReference type="Rhea" id="RHEA-COMP:9863"/>
        <dbReference type="Rhea" id="RHEA-COMP:11604"/>
        <dbReference type="ChEBI" id="CHEBI:15377"/>
        <dbReference type="ChEBI" id="CHEBI:29999"/>
        <dbReference type="ChEBI" id="CHEBI:43474"/>
        <dbReference type="ChEBI" id="CHEBI:83421"/>
        <dbReference type="EC" id="3.1.3.16"/>
    </reaction>
</comment>
<evidence type="ECO:0000256" key="9">
    <source>
        <dbReference type="ARBA" id="ARBA00023211"/>
    </source>
</evidence>
<dbReference type="PANTHER" id="PTHR47992">
    <property type="entry name" value="PROTEIN PHOSPHATASE"/>
    <property type="match status" value="1"/>
</dbReference>
<evidence type="ECO:0000256" key="6">
    <source>
        <dbReference type="ARBA" id="ARBA00022801"/>
    </source>
</evidence>
<dbReference type="InterPro" id="IPR036457">
    <property type="entry name" value="PPM-type-like_dom_sf"/>
</dbReference>
<dbReference type="InterPro" id="IPR001932">
    <property type="entry name" value="PPM-type_phosphatase-like_dom"/>
</dbReference>
<dbReference type="EC" id="3.1.3.16" evidence="4"/>
<evidence type="ECO:0000256" key="11">
    <source>
        <dbReference type="ARBA" id="ARBA00048336"/>
    </source>
</evidence>
<evidence type="ECO:0000256" key="3">
    <source>
        <dbReference type="ARBA" id="ARBA00006702"/>
    </source>
</evidence>
<evidence type="ECO:0000256" key="2">
    <source>
        <dbReference type="ARBA" id="ARBA00001946"/>
    </source>
</evidence>
<gene>
    <name evidence="14" type="ORF">A4U43_C04F27790</name>
</gene>
<evidence type="ECO:0000313" key="15">
    <source>
        <dbReference type="Proteomes" id="UP000243459"/>
    </source>
</evidence>
<dbReference type="Gene3D" id="3.60.40.10">
    <property type="entry name" value="PPM-type phosphatase domain"/>
    <property type="match status" value="1"/>
</dbReference>
<dbReference type="InterPro" id="IPR000222">
    <property type="entry name" value="PP2C_BS"/>
</dbReference>
<dbReference type="Pfam" id="PF00481">
    <property type="entry name" value="PP2C"/>
    <property type="match status" value="1"/>
</dbReference>
<keyword evidence="15" id="KW-1185">Reference proteome</keyword>
<accession>A0A5P1F9E7</accession>
<comment type="similarity">
    <text evidence="3 12">Belongs to the PP2C family.</text>
</comment>
<keyword evidence="9" id="KW-0464">Manganese</keyword>
<evidence type="ECO:0000259" key="13">
    <source>
        <dbReference type="PROSITE" id="PS51746"/>
    </source>
</evidence>
<proteinExistence type="inferred from homology"/>
<comment type="cofactor">
    <cofactor evidence="2">
        <name>Mg(2+)</name>
        <dbReference type="ChEBI" id="CHEBI:18420"/>
    </cofactor>
</comment>
<comment type="cofactor">
    <cofactor evidence="1">
        <name>Mn(2+)</name>
        <dbReference type="ChEBI" id="CHEBI:29035"/>
    </cofactor>
</comment>
<dbReference type="OrthoDB" id="10264738at2759"/>
<evidence type="ECO:0000256" key="10">
    <source>
        <dbReference type="ARBA" id="ARBA00047761"/>
    </source>
</evidence>
<dbReference type="GO" id="GO:0046872">
    <property type="term" value="F:metal ion binding"/>
    <property type="evidence" value="ECO:0007669"/>
    <property type="project" value="UniProtKB-KW"/>
</dbReference>
<dbReference type="EMBL" id="CM007384">
    <property type="protein sequence ID" value="ONK73150.1"/>
    <property type="molecule type" value="Genomic_DNA"/>
</dbReference>
<evidence type="ECO:0000256" key="4">
    <source>
        <dbReference type="ARBA" id="ARBA00013081"/>
    </source>
</evidence>
<keyword evidence="8 12" id="KW-0904">Protein phosphatase</keyword>
<name>A0A5P1F9E7_ASPOF</name>
<dbReference type="CDD" id="cd00143">
    <property type="entry name" value="PP2Cc"/>
    <property type="match status" value="1"/>
</dbReference>
<evidence type="ECO:0000256" key="7">
    <source>
        <dbReference type="ARBA" id="ARBA00022842"/>
    </source>
</evidence>
<dbReference type="PROSITE" id="PS51746">
    <property type="entry name" value="PPM_2"/>
    <property type="match status" value="1"/>
</dbReference>
<dbReference type="AlphaFoldDB" id="A0A5P1F9E7"/>
<reference evidence="15" key="1">
    <citation type="journal article" date="2017" name="Nat. Commun.">
        <title>The asparagus genome sheds light on the origin and evolution of a young Y chromosome.</title>
        <authorList>
            <person name="Harkess A."/>
            <person name="Zhou J."/>
            <person name="Xu C."/>
            <person name="Bowers J.E."/>
            <person name="Van der Hulst R."/>
            <person name="Ayyampalayam S."/>
            <person name="Mercati F."/>
            <person name="Riccardi P."/>
            <person name="McKain M.R."/>
            <person name="Kakrana A."/>
            <person name="Tang H."/>
            <person name="Ray J."/>
            <person name="Groenendijk J."/>
            <person name="Arikit S."/>
            <person name="Mathioni S.M."/>
            <person name="Nakano M."/>
            <person name="Shan H."/>
            <person name="Telgmann-Rauber A."/>
            <person name="Kanno A."/>
            <person name="Yue Z."/>
            <person name="Chen H."/>
            <person name="Li W."/>
            <person name="Chen Y."/>
            <person name="Xu X."/>
            <person name="Zhang Y."/>
            <person name="Luo S."/>
            <person name="Chen H."/>
            <person name="Gao J."/>
            <person name="Mao Z."/>
            <person name="Pires J.C."/>
            <person name="Luo M."/>
            <person name="Kudrna D."/>
            <person name="Wing R.A."/>
            <person name="Meyers B.C."/>
            <person name="Yi K."/>
            <person name="Kong H."/>
            <person name="Lavrijsen P."/>
            <person name="Sunseri F."/>
            <person name="Falavigna A."/>
            <person name="Ye Y."/>
            <person name="Leebens-Mack J.H."/>
            <person name="Chen G."/>
        </authorList>
    </citation>
    <scope>NUCLEOTIDE SEQUENCE [LARGE SCALE GENOMIC DNA]</scope>
    <source>
        <strain evidence="15">cv. DH0086</strain>
    </source>
</reference>
<keyword evidence="6 12" id="KW-0378">Hydrolase</keyword>
<comment type="catalytic activity">
    <reaction evidence="11">
        <text>O-phospho-L-threonyl-[protein] + H2O = L-threonyl-[protein] + phosphate</text>
        <dbReference type="Rhea" id="RHEA:47004"/>
        <dbReference type="Rhea" id="RHEA-COMP:11060"/>
        <dbReference type="Rhea" id="RHEA-COMP:11605"/>
        <dbReference type="ChEBI" id="CHEBI:15377"/>
        <dbReference type="ChEBI" id="CHEBI:30013"/>
        <dbReference type="ChEBI" id="CHEBI:43474"/>
        <dbReference type="ChEBI" id="CHEBI:61977"/>
        <dbReference type="EC" id="3.1.3.16"/>
    </reaction>
</comment>